<reference evidence="1" key="1">
    <citation type="submission" date="2020-06" db="EMBL/GenBank/DDBJ databases">
        <title>Analysis procedures for assessing recovery of high quality, complete, closed genomes from Nanopore long read metagenome sequencing.</title>
        <authorList>
            <person name="Bessarab I."/>
            <person name="Arumugam K."/>
            <person name="Haryono M."/>
            <person name="Liu X."/>
            <person name="Roy S."/>
            <person name="Zuniga-Montanez R.E."/>
            <person name="Qiu G."/>
            <person name="Drautz-Moses D.I."/>
            <person name="Law Y.Y."/>
            <person name="Wuertz S."/>
            <person name="Lauro F.M."/>
            <person name="Huson D.H."/>
            <person name="Williams R.B."/>
        </authorList>
    </citation>
    <scope>NUCLEOTIDE SEQUENCE [LARGE SCALE GENOMIC DNA]</scope>
    <source>
        <strain evidence="1">SSD2</strain>
    </source>
</reference>
<protein>
    <recommendedName>
        <fullName evidence="3">Permease</fullName>
    </recommendedName>
</protein>
<dbReference type="KEGG" id="this:HZT40_00010"/>
<evidence type="ECO:0000313" key="1">
    <source>
        <dbReference type="EMBL" id="QLQ30271.1"/>
    </source>
</evidence>
<evidence type="ECO:0008006" key="3">
    <source>
        <dbReference type="Google" id="ProtNLM"/>
    </source>
</evidence>
<dbReference type="Proteomes" id="UP000510621">
    <property type="component" value="Chromosome"/>
</dbReference>
<keyword evidence="2" id="KW-1185">Reference proteome</keyword>
<accession>A0A7L6AMC0</accession>
<name>A0A7L6AMC0_9GAMM</name>
<dbReference type="AlphaFoldDB" id="A0A7L6AMC0"/>
<dbReference type="EMBL" id="CP059265">
    <property type="protein sequence ID" value="QLQ30271.1"/>
    <property type="molecule type" value="Genomic_DNA"/>
</dbReference>
<gene>
    <name evidence="1" type="ORF">HZT40_00010</name>
</gene>
<sequence>MSFLQNLLDLLLEAAPWLVLSLALGGLKALIPTAFLHKHLSGQGLESILKAALLRRCRCAPAA</sequence>
<proteinExistence type="predicted"/>
<evidence type="ECO:0000313" key="2">
    <source>
        <dbReference type="Proteomes" id="UP000510621"/>
    </source>
</evidence>
<organism evidence="1 2">
    <name type="scientific">Candidatus Thiothrix singaporensis</name>
    <dbReference type="NCBI Taxonomy" id="2799669"/>
    <lineage>
        <taxon>Bacteria</taxon>
        <taxon>Pseudomonadati</taxon>
        <taxon>Pseudomonadota</taxon>
        <taxon>Gammaproteobacteria</taxon>
        <taxon>Thiotrichales</taxon>
        <taxon>Thiotrichaceae</taxon>
        <taxon>Thiothrix</taxon>
    </lineage>
</organism>